<keyword evidence="2" id="KW-1185">Reference proteome</keyword>
<comment type="caution">
    <text evidence="1">The sequence shown here is derived from an EMBL/GenBank/DDBJ whole genome shotgun (WGS) entry which is preliminary data.</text>
</comment>
<proteinExistence type="predicted"/>
<reference evidence="1 2" key="1">
    <citation type="journal article" date="2022" name="Genome Biol. Evol.">
        <title>The Spruce Budworm Genome: Reconstructing the Evolutionary History of Antifreeze Proteins.</title>
        <authorList>
            <person name="Beliveau C."/>
            <person name="Gagne P."/>
            <person name="Picq S."/>
            <person name="Vernygora O."/>
            <person name="Keeling C.I."/>
            <person name="Pinkney K."/>
            <person name="Doucet D."/>
            <person name="Wen F."/>
            <person name="Johnston J.S."/>
            <person name="Maaroufi H."/>
            <person name="Boyle B."/>
            <person name="Laroche J."/>
            <person name="Dewar K."/>
            <person name="Juretic N."/>
            <person name="Blackburn G."/>
            <person name="Nisole A."/>
            <person name="Brunet B."/>
            <person name="Brandao M."/>
            <person name="Lumley L."/>
            <person name="Duan J."/>
            <person name="Quan G."/>
            <person name="Lucarotti C.J."/>
            <person name="Roe A.D."/>
            <person name="Sperling F.A.H."/>
            <person name="Levesque R.C."/>
            <person name="Cusson M."/>
        </authorList>
    </citation>
    <scope>NUCLEOTIDE SEQUENCE [LARGE SCALE GENOMIC DNA]</scope>
    <source>
        <strain evidence="1">Glfc:IPQL:Cfum</strain>
    </source>
</reference>
<gene>
    <name evidence="1" type="ORF">MSG28_006340</name>
</gene>
<evidence type="ECO:0000313" key="2">
    <source>
        <dbReference type="Proteomes" id="UP001064048"/>
    </source>
</evidence>
<name>A0ACC0JEP5_CHOFU</name>
<sequence>MLSVKDLWKLALILIGIFHNTQGAWLRCYNGALDNVQVVPLYKPEQLLNTTCINLAHPTVFYTFGYRGKVAGPATTSILSAYLATKKRNVVLLDWEDDASSGILGLPLGYAFSAVPSAIKIGADLGEALVKLARSGMNMTQMHLIGHSLGAHLMAYAGRHTRENGLVVARITGLDPARALFEEFAEYYLDYKQIQNMTNFEKIRTATNRNLCSHDRSWRYFVQSIVSPTDFSASYAKDYDSWVENAGRSDRTTYLGDLTNTRHLPVFKINHGLLKGQYWF</sequence>
<protein>
    <submittedName>
        <fullName evidence="1">Uncharacterized protein</fullName>
    </submittedName>
</protein>
<evidence type="ECO:0000313" key="1">
    <source>
        <dbReference type="EMBL" id="KAI8422536.1"/>
    </source>
</evidence>
<dbReference type="EMBL" id="CM046110">
    <property type="protein sequence ID" value="KAI8422536.1"/>
    <property type="molecule type" value="Genomic_DNA"/>
</dbReference>
<organism evidence="1 2">
    <name type="scientific">Choristoneura fumiferana</name>
    <name type="common">Spruce budworm moth</name>
    <name type="synonym">Archips fumiferana</name>
    <dbReference type="NCBI Taxonomy" id="7141"/>
    <lineage>
        <taxon>Eukaryota</taxon>
        <taxon>Metazoa</taxon>
        <taxon>Ecdysozoa</taxon>
        <taxon>Arthropoda</taxon>
        <taxon>Hexapoda</taxon>
        <taxon>Insecta</taxon>
        <taxon>Pterygota</taxon>
        <taxon>Neoptera</taxon>
        <taxon>Endopterygota</taxon>
        <taxon>Lepidoptera</taxon>
        <taxon>Glossata</taxon>
        <taxon>Ditrysia</taxon>
        <taxon>Tortricoidea</taxon>
        <taxon>Tortricidae</taxon>
        <taxon>Tortricinae</taxon>
        <taxon>Choristoneura</taxon>
    </lineage>
</organism>
<accession>A0ACC0JEP5</accession>
<dbReference type="Proteomes" id="UP001064048">
    <property type="component" value="Chromosome 10"/>
</dbReference>